<evidence type="ECO:0000313" key="2">
    <source>
        <dbReference type="EMBL" id="TWL34954.1"/>
    </source>
</evidence>
<evidence type="ECO:0000313" key="3">
    <source>
        <dbReference type="Proteomes" id="UP000185604"/>
    </source>
</evidence>
<sequence>MNVIKFGILMKLMCAKILYKYFKNHVPEGLLNSVKRP</sequence>
<name>A0A6I7TNJ5_9BACI</name>
<dbReference type="AlphaFoldDB" id="A0A6I7TNJ5"/>
<accession>A0A6I7TNJ5</accession>
<evidence type="ECO:0000313" key="1">
    <source>
        <dbReference type="EMBL" id="OLF96060.1"/>
    </source>
</evidence>
<proteinExistence type="predicted"/>
<protein>
    <submittedName>
        <fullName evidence="1">Uncharacterized protein</fullName>
    </submittedName>
</protein>
<dbReference type="EMBL" id="LKPO01000008">
    <property type="protein sequence ID" value="OLF96060.1"/>
    <property type="molecule type" value="Genomic_DNA"/>
</dbReference>
<gene>
    <name evidence="1" type="ORF">B4121_1622</name>
    <name evidence="2" type="ORF">CHCC15381_3397</name>
</gene>
<keyword evidence="4" id="KW-1185">Reference proteome</keyword>
<dbReference type="Proteomes" id="UP000185604">
    <property type="component" value="Unassembled WGS sequence"/>
</dbReference>
<dbReference type="EMBL" id="NILF01000062">
    <property type="protein sequence ID" value="TWL34954.1"/>
    <property type="molecule type" value="Genomic_DNA"/>
</dbReference>
<dbReference type="Proteomes" id="UP000429980">
    <property type="component" value="Unassembled WGS sequence"/>
</dbReference>
<organism evidence="1 3">
    <name type="scientific">Bacillus paralicheniformis</name>
    <dbReference type="NCBI Taxonomy" id="1648923"/>
    <lineage>
        <taxon>Bacteria</taxon>
        <taxon>Bacillati</taxon>
        <taxon>Bacillota</taxon>
        <taxon>Bacilli</taxon>
        <taxon>Bacillales</taxon>
        <taxon>Bacillaceae</taxon>
        <taxon>Bacillus</taxon>
    </lineage>
</organism>
<reference evidence="1 3" key="1">
    <citation type="journal article" date="2016" name="Front. Microbiol.">
        <title>High-Level Heat Resistance of Spores of Bacillus amyloliquefaciens and Bacillus licheniformis Results from the Presence of a spoVA Operon in a Tn1546 Transposon.</title>
        <authorList>
            <person name="Berendsen E.M."/>
            <person name="Koning R.A."/>
            <person name="Boekhorst J."/>
            <person name="de Jong A."/>
            <person name="Kuipers O.P."/>
            <person name="Wells-Bennik M.H."/>
        </authorList>
    </citation>
    <scope>NUCLEOTIDE SEQUENCE [LARGE SCALE GENOMIC DNA]</scope>
    <source>
        <strain evidence="1 3">B4121</strain>
    </source>
</reference>
<comment type="caution">
    <text evidence="1">The sequence shown here is derived from an EMBL/GenBank/DDBJ whole genome shotgun (WGS) entry which is preliminary data.</text>
</comment>
<reference evidence="2 4" key="2">
    <citation type="submission" date="2019-06" db="EMBL/GenBank/DDBJ databases">
        <title>Genome sequence analysis of &gt;100 Bacillus licheniformis strains suggests intrinsic resistance to this species.</title>
        <authorList>
            <person name="Wels M."/>
            <person name="Siezen R.J."/>
            <person name="Johansen E."/>
            <person name="Stuer-Lauridsen B."/>
            <person name="Bjerre K."/>
            <person name="Nielsen B.K.K."/>
        </authorList>
    </citation>
    <scope>NUCLEOTIDE SEQUENCE [LARGE SCALE GENOMIC DNA]</scope>
    <source>
        <strain evidence="2 4">BAC-15381</strain>
    </source>
</reference>
<evidence type="ECO:0000313" key="4">
    <source>
        <dbReference type="Proteomes" id="UP000429980"/>
    </source>
</evidence>